<dbReference type="PROSITE" id="PS50089">
    <property type="entry name" value="ZF_RING_2"/>
    <property type="match status" value="2"/>
</dbReference>
<dbReference type="GO" id="GO:0008270">
    <property type="term" value="F:zinc ion binding"/>
    <property type="evidence" value="ECO:0007669"/>
    <property type="project" value="UniProtKB-KW"/>
</dbReference>
<dbReference type="SMART" id="SM00466">
    <property type="entry name" value="SRA"/>
    <property type="match status" value="1"/>
</dbReference>
<dbReference type="GO" id="GO:0042393">
    <property type="term" value="F:histone binding"/>
    <property type="evidence" value="ECO:0007669"/>
    <property type="project" value="UniProtKB-UniRule"/>
</dbReference>
<dbReference type="InterPro" id="IPR017907">
    <property type="entry name" value="Znf_RING_CS"/>
</dbReference>
<proteinExistence type="predicted"/>
<evidence type="ECO:0000256" key="17">
    <source>
        <dbReference type="PROSITE-ProRule" id="PRU00175"/>
    </source>
</evidence>
<keyword evidence="13 19" id="KW-0238">DNA-binding</keyword>
<comment type="catalytic activity">
    <reaction evidence="1 19">
        <text>S-ubiquitinyl-[E2 ubiquitin-conjugating enzyme]-L-cysteine + [acceptor protein]-L-lysine = [E2 ubiquitin-conjugating enzyme]-L-cysteine + N(6)-ubiquitinyl-[acceptor protein]-L-lysine.</text>
        <dbReference type="EC" id="2.3.2.27"/>
    </reaction>
</comment>
<dbReference type="FunFam" id="2.30.30.140:FF:000068">
    <property type="entry name" value="E3 ubiquitin-protein ligase UHRF1 isoform 1"/>
    <property type="match status" value="1"/>
</dbReference>
<dbReference type="Gene3D" id="3.10.20.90">
    <property type="entry name" value="Phosphatidylinositol 3-kinase Catalytic Subunit, Chain A, domain 1"/>
    <property type="match status" value="1"/>
</dbReference>
<evidence type="ECO:0000256" key="20">
    <source>
        <dbReference type="SAM" id="MobiDB-lite"/>
    </source>
</evidence>
<dbReference type="Gene3D" id="2.30.280.10">
    <property type="entry name" value="SRA-YDG"/>
    <property type="match status" value="1"/>
</dbReference>
<evidence type="ECO:0000256" key="13">
    <source>
        <dbReference type="ARBA" id="ARBA00023125"/>
    </source>
</evidence>
<dbReference type="SUPFAM" id="SSF57850">
    <property type="entry name" value="RING/U-box"/>
    <property type="match status" value="1"/>
</dbReference>
<evidence type="ECO:0000256" key="18">
    <source>
        <dbReference type="PROSITE-ProRule" id="PRU00358"/>
    </source>
</evidence>
<evidence type="ECO:0000256" key="5">
    <source>
        <dbReference type="ARBA" id="ARBA00022679"/>
    </source>
</evidence>
<feature type="domain" description="YDG" evidence="24">
    <location>
        <begin position="414"/>
        <end position="577"/>
    </location>
</feature>
<keyword evidence="16" id="KW-0131">Cell cycle</keyword>
<dbReference type="Ensembl" id="ENSCCRT00000138588.1">
    <property type="protein sequence ID" value="ENSCCRP00000180408.1"/>
    <property type="gene ID" value="ENSCCRG00000048034.2"/>
</dbReference>
<dbReference type="FunFam" id="2.30.280.10:FF:000001">
    <property type="entry name" value="E3 ubiquitin-protein ligase UHRF1 isoform 1"/>
    <property type="match status" value="1"/>
</dbReference>
<evidence type="ECO:0000256" key="8">
    <source>
        <dbReference type="ARBA" id="ARBA00022771"/>
    </source>
</evidence>
<evidence type="ECO:0000256" key="2">
    <source>
        <dbReference type="ARBA" id="ARBA00004906"/>
    </source>
</evidence>
<evidence type="ECO:0000256" key="19">
    <source>
        <dbReference type="RuleBase" id="RU369101"/>
    </source>
</evidence>
<dbReference type="InterPro" id="IPR013083">
    <property type="entry name" value="Znf_RING/FYVE/PHD"/>
</dbReference>
<reference evidence="25" key="2">
    <citation type="submission" date="2025-09" db="UniProtKB">
        <authorList>
            <consortium name="Ensembl"/>
        </authorList>
    </citation>
    <scope>IDENTIFICATION</scope>
</reference>
<keyword evidence="7" id="KW-0677">Repeat</keyword>
<dbReference type="InterPro" id="IPR047406">
    <property type="entry name" value="Ubl_UHRF1"/>
</dbReference>
<dbReference type="InterPro" id="IPR003105">
    <property type="entry name" value="SRA_YDG"/>
</dbReference>
<keyword evidence="15 18" id="KW-0539">Nucleus</keyword>
<dbReference type="InterPro" id="IPR019787">
    <property type="entry name" value="Znf_PHD-finger"/>
</dbReference>
<dbReference type="InterPro" id="IPR029071">
    <property type="entry name" value="Ubiquitin-like_domsf"/>
</dbReference>
<feature type="compositionally biased region" description="Polar residues" evidence="20">
    <location>
        <begin position="93"/>
        <end position="102"/>
    </location>
</feature>
<keyword evidence="4" id="KW-0597">Phosphoprotein</keyword>
<dbReference type="InterPro" id="IPR000626">
    <property type="entry name" value="Ubiquitin-like_dom"/>
</dbReference>
<dbReference type="SUPFAM" id="SSF57903">
    <property type="entry name" value="FYVE/PHD zinc finger"/>
    <property type="match status" value="1"/>
</dbReference>
<keyword evidence="8 17" id="KW-0863">Zinc-finger</keyword>
<dbReference type="CDD" id="cd17122">
    <property type="entry name" value="Ubl_UHRF1"/>
    <property type="match status" value="1"/>
</dbReference>
<comment type="domain">
    <text evidence="19">The YDG domain mediates the interaction with histone H3.</text>
</comment>
<dbReference type="InterPro" id="IPR015947">
    <property type="entry name" value="PUA-like_sf"/>
</dbReference>
<dbReference type="Pfam" id="PF00240">
    <property type="entry name" value="ubiquitin"/>
    <property type="match status" value="1"/>
</dbReference>
<feature type="domain" description="PHD-type" evidence="21">
    <location>
        <begin position="294"/>
        <end position="361"/>
    </location>
</feature>
<keyword evidence="6 19" id="KW-0479">Metal-binding</keyword>
<evidence type="ECO:0000256" key="1">
    <source>
        <dbReference type="ARBA" id="ARBA00000900"/>
    </source>
</evidence>
<keyword evidence="9 19" id="KW-0833">Ubl conjugation pathway</keyword>
<feature type="region of interest" description="Disordered" evidence="20">
    <location>
        <begin position="614"/>
        <end position="645"/>
    </location>
</feature>
<organism evidence="25 26">
    <name type="scientific">Cyprinus carpio carpio</name>
    <dbReference type="NCBI Taxonomy" id="630221"/>
    <lineage>
        <taxon>Eukaryota</taxon>
        <taxon>Metazoa</taxon>
        <taxon>Chordata</taxon>
        <taxon>Craniata</taxon>
        <taxon>Vertebrata</taxon>
        <taxon>Euteleostomi</taxon>
        <taxon>Actinopterygii</taxon>
        <taxon>Neopterygii</taxon>
        <taxon>Teleostei</taxon>
        <taxon>Ostariophysi</taxon>
        <taxon>Cypriniformes</taxon>
        <taxon>Cyprinidae</taxon>
        <taxon>Cyprininae</taxon>
        <taxon>Cyprinus</taxon>
    </lineage>
</organism>
<evidence type="ECO:0000256" key="7">
    <source>
        <dbReference type="ARBA" id="ARBA00022737"/>
    </source>
</evidence>
<dbReference type="SMART" id="SM00184">
    <property type="entry name" value="RING"/>
    <property type="match status" value="2"/>
</dbReference>
<feature type="domain" description="RING-type" evidence="23">
    <location>
        <begin position="313"/>
        <end position="359"/>
    </location>
</feature>
<keyword evidence="14" id="KW-0804">Transcription</keyword>
<evidence type="ECO:0000259" key="21">
    <source>
        <dbReference type="PROSITE" id="PS50016"/>
    </source>
</evidence>
<comment type="subcellular location">
    <subcellularLocation>
        <location evidence="18 19">Nucleus</location>
    </subcellularLocation>
</comment>
<dbReference type="InterPro" id="IPR021991">
    <property type="entry name" value="TTD_dom"/>
</dbReference>
<dbReference type="PANTHER" id="PTHR14140:SF2">
    <property type="entry name" value="E3 UBIQUITIN-PROTEIN LIGASE UHRF1"/>
    <property type="match status" value="1"/>
</dbReference>
<keyword evidence="10 19" id="KW-0862">Zinc</keyword>
<dbReference type="Gene3D" id="2.30.30.140">
    <property type="match status" value="1"/>
</dbReference>
<dbReference type="Proteomes" id="UP001108240">
    <property type="component" value="Unplaced"/>
</dbReference>
<sequence length="733" mass="82831">MWIQVRTMDGKETHRVDSLSKLTKVDELRVKIAELFNVEAERQRLFYRGKQMEDGHTIFDYNVGLNDIVQLLVRQKLSSVPLPKDKEAELSDSDSGCGSAQSESDKSSTHGESDGQGAGTSGQTDTPDLIDPGFGFYKINEFVDARDLNMGAWFEAQIVNVTKTTKSSSEDGGSDEEEEIIYHVKYEDYPENGVVQLRGKDVRPRARTVYQWHQLEKGMIVMVNYNPDEPKERGYWYDAEIQRKRETRTQREVYEAGDSLNDCRIMFVTEIYKIEEPGCSEGPGSDFLVSNRTYISCKVCKDDPKKNCRMCNCHVCGVKQDPDKQLLCDECDMAFHTYCLNPPLTTIPEDEDWYCPECRNDASEVVLAGEKLKESKKKAKMASASSSSQRDWGKGMACVGRTKQCTIVPSNHYGPVPGVPVGTQWKFRVQVSESGVHRPHVAGIHGRSNDGAYSLVLAGGYEDDVDDGNEFTYTGSGGRDLSGNKRTAEQSCDQKLTNMNRALALNCNAAVNEKEGAEAKDWKAGKPVRVVRSSKGRKHSKFSPEDGNRYDGIYKVVKYWPEKGKSGFLVWRYLLKRNDDEPAPWTRDGKERIKKLGLTMQYPEGYLEAVAAKEKEKENKNDDDEVEETPTKGKRKRKSQTGRPEPSLLSLRFINKVEEVFLCICCQEVVYQPITTECQHNVCRECLQRSFKAEVYTCPACRHDLGKNYQMTVNKPLQAILTQLFPGYSSGRC</sequence>
<dbReference type="Pfam" id="PF00628">
    <property type="entry name" value="PHD"/>
    <property type="match status" value="1"/>
</dbReference>
<dbReference type="PROSITE" id="PS50053">
    <property type="entry name" value="UBIQUITIN_2"/>
    <property type="match status" value="1"/>
</dbReference>
<evidence type="ECO:0000256" key="12">
    <source>
        <dbReference type="ARBA" id="ARBA00023015"/>
    </source>
</evidence>
<evidence type="ECO:0000256" key="14">
    <source>
        <dbReference type="ARBA" id="ARBA00023163"/>
    </source>
</evidence>
<evidence type="ECO:0000313" key="26">
    <source>
        <dbReference type="Proteomes" id="UP001108240"/>
    </source>
</evidence>
<dbReference type="Gene3D" id="2.30.30.1150">
    <property type="match status" value="1"/>
</dbReference>
<keyword evidence="3" id="KW-0678">Repressor</keyword>
<evidence type="ECO:0000256" key="11">
    <source>
        <dbReference type="ARBA" id="ARBA00022853"/>
    </source>
</evidence>
<feature type="domain" description="RING-type" evidence="23">
    <location>
        <begin position="663"/>
        <end position="702"/>
    </location>
</feature>
<evidence type="ECO:0000256" key="6">
    <source>
        <dbReference type="ARBA" id="ARBA00022723"/>
    </source>
</evidence>
<comment type="function">
    <text evidence="19">Multi domain E3 ubiquitin ligase that also plays a role in DNA methylation and histone modifications.</text>
</comment>
<dbReference type="SMART" id="SM00249">
    <property type="entry name" value="PHD"/>
    <property type="match status" value="1"/>
</dbReference>
<dbReference type="InterPro" id="IPR001965">
    <property type="entry name" value="Znf_PHD"/>
</dbReference>
<dbReference type="GO" id="GO:0044027">
    <property type="term" value="P:negative regulation of gene expression via chromosomal CpG island methylation"/>
    <property type="evidence" value="ECO:0007669"/>
    <property type="project" value="TreeGrafter"/>
</dbReference>
<keyword evidence="12" id="KW-0805">Transcription regulation</keyword>
<dbReference type="GO" id="GO:0061630">
    <property type="term" value="F:ubiquitin protein ligase activity"/>
    <property type="evidence" value="ECO:0007669"/>
    <property type="project" value="UniProtKB-UniRule"/>
</dbReference>
<dbReference type="GO" id="GO:0005634">
    <property type="term" value="C:nucleus"/>
    <property type="evidence" value="ECO:0007669"/>
    <property type="project" value="UniProtKB-SubCell"/>
</dbReference>
<name>A0A9J8DFM1_CYPCA</name>
<dbReference type="FunFam" id="3.10.20.90:FF:000143">
    <property type="entry name" value="E3 ubiquitin-protein ligase UHRF1 isoform 1"/>
    <property type="match status" value="1"/>
</dbReference>
<evidence type="ECO:0000259" key="22">
    <source>
        <dbReference type="PROSITE" id="PS50053"/>
    </source>
</evidence>
<protein>
    <recommendedName>
        <fullName evidence="19">E3 ubiquitin-protein ligase UHRF</fullName>
        <ecNumber evidence="19">2.3.2.27</ecNumber>
    </recommendedName>
    <alternativeName>
        <fullName evidence="19">RING-type E3 ubiquitin transferase UHRF</fullName>
    </alternativeName>
    <alternativeName>
        <fullName evidence="19">Ubiquitin-like PHD and RING finger domain-containing protein</fullName>
    </alternativeName>
    <alternativeName>
        <fullName evidence="19">Ubiquitin-like-containing PHD and RING finger domains protein</fullName>
    </alternativeName>
</protein>
<dbReference type="InterPro" id="IPR045134">
    <property type="entry name" value="UHRF1/2-like"/>
</dbReference>
<feature type="compositionally biased region" description="Basic and acidic residues" evidence="20">
    <location>
        <begin position="103"/>
        <end position="113"/>
    </location>
</feature>
<keyword evidence="26" id="KW-1185">Reference proteome</keyword>
<keyword evidence="5 19" id="KW-0808">Transferase</keyword>
<dbReference type="EC" id="2.3.2.27" evidence="19"/>
<comment type="domain">
    <text evidence="19">The tudor-like regions specifically recognize and bind histone H3 unmethylated at 'Arg-2' (H3R2me0), while the PHD-type zinc finger specifically recognizes and binds histone H3 trimethylated at 'Lys-9' (H3K9me3).</text>
</comment>
<dbReference type="PROSITE" id="PS50016">
    <property type="entry name" value="ZF_PHD_2"/>
    <property type="match status" value="1"/>
</dbReference>
<dbReference type="Gene3D" id="3.30.40.10">
    <property type="entry name" value="Zinc/RING finger domain, C3HC4 (zinc finger)"/>
    <property type="match status" value="1"/>
</dbReference>
<evidence type="ECO:0000259" key="23">
    <source>
        <dbReference type="PROSITE" id="PS50089"/>
    </source>
</evidence>
<comment type="pathway">
    <text evidence="2 19">Protein modification; protein ubiquitination.</text>
</comment>
<evidence type="ECO:0000313" key="25">
    <source>
        <dbReference type="Ensembl" id="ENSCCRP00000180408.1"/>
    </source>
</evidence>
<evidence type="ECO:0000256" key="16">
    <source>
        <dbReference type="ARBA" id="ARBA00023306"/>
    </source>
</evidence>
<dbReference type="CDD" id="cd20457">
    <property type="entry name" value="Tudor_UHRF1_rpt2"/>
    <property type="match status" value="1"/>
</dbReference>
<dbReference type="PROSITE" id="PS00518">
    <property type="entry name" value="ZF_RING_1"/>
    <property type="match status" value="1"/>
</dbReference>
<evidence type="ECO:0000259" key="24">
    <source>
        <dbReference type="PROSITE" id="PS51015"/>
    </source>
</evidence>
<evidence type="ECO:0000256" key="9">
    <source>
        <dbReference type="ARBA" id="ARBA00022786"/>
    </source>
</evidence>
<dbReference type="Pfam" id="PF12148">
    <property type="entry name" value="TTD"/>
    <property type="match status" value="1"/>
</dbReference>
<dbReference type="InterPro" id="IPR001841">
    <property type="entry name" value="Znf_RING"/>
</dbReference>
<evidence type="ECO:0000256" key="10">
    <source>
        <dbReference type="ARBA" id="ARBA00022833"/>
    </source>
</evidence>
<dbReference type="CDD" id="cd16770">
    <property type="entry name" value="RING-HC_UHRF2"/>
    <property type="match status" value="1"/>
</dbReference>
<dbReference type="PROSITE" id="PS51015">
    <property type="entry name" value="YDG"/>
    <property type="match status" value="1"/>
</dbReference>
<accession>A0A9J8DFM1</accession>
<dbReference type="PANTHER" id="PTHR14140">
    <property type="entry name" value="E3 UBIQUITIN-PROTEIN LIGASE UHRF-RELATED"/>
    <property type="match status" value="1"/>
</dbReference>
<evidence type="ECO:0000256" key="15">
    <source>
        <dbReference type="ARBA" id="ARBA00023242"/>
    </source>
</evidence>
<dbReference type="GO" id="GO:0016567">
    <property type="term" value="P:protein ubiquitination"/>
    <property type="evidence" value="ECO:0007669"/>
    <property type="project" value="UniProtKB-UniRule"/>
</dbReference>
<feature type="region of interest" description="Disordered" evidence="20">
    <location>
        <begin position="83"/>
        <end position="127"/>
    </location>
</feature>
<dbReference type="InterPro" id="IPR047466">
    <property type="entry name" value="RING-HC_UHRF2"/>
</dbReference>
<evidence type="ECO:0000256" key="4">
    <source>
        <dbReference type="ARBA" id="ARBA00022553"/>
    </source>
</evidence>
<dbReference type="FunFam" id="3.30.40.10:FF:000066">
    <property type="entry name" value="E3 ubiquitin-protein ligase UHRF2 isoform X1"/>
    <property type="match status" value="1"/>
</dbReference>
<evidence type="ECO:0000256" key="3">
    <source>
        <dbReference type="ARBA" id="ARBA00022491"/>
    </source>
</evidence>
<dbReference type="GeneTree" id="ENSGT00390000008296"/>
<reference evidence="25" key="1">
    <citation type="submission" date="2025-08" db="UniProtKB">
        <authorList>
            <consortium name="Ensembl"/>
        </authorList>
    </citation>
    <scope>IDENTIFICATION</scope>
</reference>
<feature type="domain" description="Ubiquitin-like" evidence="22">
    <location>
        <begin position="1"/>
        <end position="78"/>
    </location>
</feature>
<dbReference type="SUPFAM" id="SSF54236">
    <property type="entry name" value="Ubiquitin-like"/>
    <property type="match status" value="1"/>
</dbReference>
<dbReference type="InterPro" id="IPR011011">
    <property type="entry name" value="Znf_FYVE_PHD"/>
</dbReference>
<dbReference type="CDD" id="cd15616">
    <property type="entry name" value="PHD_UHRF1"/>
    <property type="match status" value="1"/>
</dbReference>
<dbReference type="SMART" id="SM00213">
    <property type="entry name" value="UBQ"/>
    <property type="match status" value="1"/>
</dbReference>
<dbReference type="SUPFAM" id="SSF88697">
    <property type="entry name" value="PUA domain-like"/>
    <property type="match status" value="1"/>
</dbReference>
<keyword evidence="11" id="KW-0156">Chromatin regulator</keyword>
<dbReference type="AlphaFoldDB" id="A0A9J8DFM1"/>
<dbReference type="Pfam" id="PF02182">
    <property type="entry name" value="SAD_SRA"/>
    <property type="match status" value="1"/>
</dbReference>
<dbReference type="GO" id="GO:0003677">
    <property type="term" value="F:DNA binding"/>
    <property type="evidence" value="ECO:0007669"/>
    <property type="project" value="UniProtKB-KW"/>
</dbReference>
<dbReference type="InterPro" id="IPR036987">
    <property type="entry name" value="SRA-YDG_sf"/>
</dbReference>